<keyword evidence="1" id="KW-1133">Transmembrane helix</keyword>
<gene>
    <name evidence="2" type="ORF">C468_00845</name>
</gene>
<protein>
    <submittedName>
        <fullName evidence="2">Uncharacterized protein</fullName>
    </submittedName>
</protein>
<reference evidence="2 3" key="1">
    <citation type="journal article" date="2014" name="PLoS Genet.">
        <title>Phylogenetically driven sequencing of extremely halophilic archaea reveals strategies for static and dynamic osmo-response.</title>
        <authorList>
            <person name="Becker E.A."/>
            <person name="Seitzer P.M."/>
            <person name="Tritt A."/>
            <person name="Larsen D."/>
            <person name="Krusor M."/>
            <person name="Yao A.I."/>
            <person name="Wu D."/>
            <person name="Madern D."/>
            <person name="Eisen J.A."/>
            <person name="Darling A.E."/>
            <person name="Facciotti M.T."/>
        </authorList>
    </citation>
    <scope>NUCLEOTIDE SEQUENCE [LARGE SCALE GENOMIC DNA]</scope>
    <source>
        <strain evidence="2 3">JCM 14978</strain>
    </source>
</reference>
<evidence type="ECO:0000313" key="3">
    <source>
        <dbReference type="Proteomes" id="UP000011546"/>
    </source>
</evidence>
<feature type="transmembrane region" description="Helical" evidence="1">
    <location>
        <begin position="60"/>
        <end position="81"/>
    </location>
</feature>
<accession>M0PJF6</accession>
<organism evidence="2 3">
    <name type="scientific">Halorubrum kocurii JCM 14978</name>
    <dbReference type="NCBI Taxonomy" id="1230456"/>
    <lineage>
        <taxon>Archaea</taxon>
        <taxon>Methanobacteriati</taxon>
        <taxon>Methanobacteriota</taxon>
        <taxon>Stenosarchaea group</taxon>
        <taxon>Halobacteria</taxon>
        <taxon>Halobacteriales</taxon>
        <taxon>Haloferacaceae</taxon>
        <taxon>Halorubrum</taxon>
    </lineage>
</organism>
<evidence type="ECO:0000256" key="1">
    <source>
        <dbReference type="SAM" id="Phobius"/>
    </source>
</evidence>
<keyword evidence="1" id="KW-0472">Membrane</keyword>
<comment type="caution">
    <text evidence="2">The sequence shown here is derived from an EMBL/GenBank/DDBJ whole genome shotgun (WGS) entry which is preliminary data.</text>
</comment>
<proteinExistence type="predicted"/>
<dbReference type="AlphaFoldDB" id="M0PJF6"/>
<dbReference type="EMBL" id="AOJH01000006">
    <property type="protein sequence ID" value="EMA70038.1"/>
    <property type="molecule type" value="Genomic_DNA"/>
</dbReference>
<evidence type="ECO:0000313" key="2">
    <source>
        <dbReference type="EMBL" id="EMA70038.1"/>
    </source>
</evidence>
<dbReference type="Proteomes" id="UP000011546">
    <property type="component" value="Unassembled WGS sequence"/>
</dbReference>
<keyword evidence="1" id="KW-0812">Transmembrane</keyword>
<keyword evidence="3" id="KW-1185">Reference proteome</keyword>
<name>M0PJF6_9EURY</name>
<sequence length="97" mass="11138">MVFLAVHEFEFRGTDRLEQSVRTGFWLVNSVLNHVLTDRLCCHVHVEFLSHFFECRSCLIYGRQLLGVLIFGELLLVIAFGHRAGIRLSLSSFRSGI</sequence>